<sequence length="174" mass="18784">MANNPESSLSSLILLLLSLLSYSVAISRDNICKLTRFPSYCNKMLPNEDAIIRHFGQYSIRTSLAQSHKFLNIVHNHLHVDSDNSLEPAAAGALEDCHALASLSVDLLESCIGTVNGTTQAPPVSQANDVHTWLSGVLTNLQTCLEGLESAPSAEAVKNDMSQTINDDTKLHSV</sequence>
<proteinExistence type="inferred from homology"/>
<dbReference type="SUPFAM" id="SSF101148">
    <property type="entry name" value="Plant invertase/pectin methylesterase inhibitor"/>
    <property type="match status" value="1"/>
</dbReference>
<dbReference type="EMBL" id="JXTB01000104">
    <property type="protein sequence ID" value="PON63466.1"/>
    <property type="molecule type" value="Genomic_DNA"/>
</dbReference>
<feature type="domain" description="Pectinesterase inhibitor" evidence="4">
    <location>
        <begin position="21"/>
        <end position="165"/>
    </location>
</feature>
<dbReference type="CDD" id="cd15798">
    <property type="entry name" value="PMEI-like_3"/>
    <property type="match status" value="1"/>
</dbReference>
<comment type="caution">
    <text evidence="5">The sequence shown here is derived from an EMBL/GenBank/DDBJ whole genome shotgun (WGS) entry which is preliminary data.</text>
</comment>
<evidence type="ECO:0000313" key="5">
    <source>
        <dbReference type="EMBL" id="PON63466.1"/>
    </source>
</evidence>
<dbReference type="InterPro" id="IPR006501">
    <property type="entry name" value="Pectinesterase_inhib_dom"/>
</dbReference>
<dbReference type="GO" id="GO:0004857">
    <property type="term" value="F:enzyme inhibitor activity"/>
    <property type="evidence" value="ECO:0007669"/>
    <property type="project" value="InterPro"/>
</dbReference>
<keyword evidence="1 3" id="KW-0732">Signal</keyword>
<dbReference type="Proteomes" id="UP000237105">
    <property type="component" value="Unassembled WGS sequence"/>
</dbReference>
<dbReference type="PANTHER" id="PTHR31080:SF296">
    <property type="entry name" value="OS05G0360900 PROTEIN"/>
    <property type="match status" value="1"/>
</dbReference>
<dbReference type="OrthoDB" id="2019149at2759"/>
<organism evidence="5 6">
    <name type="scientific">Parasponia andersonii</name>
    <name type="common">Sponia andersonii</name>
    <dbReference type="NCBI Taxonomy" id="3476"/>
    <lineage>
        <taxon>Eukaryota</taxon>
        <taxon>Viridiplantae</taxon>
        <taxon>Streptophyta</taxon>
        <taxon>Embryophyta</taxon>
        <taxon>Tracheophyta</taxon>
        <taxon>Spermatophyta</taxon>
        <taxon>Magnoliopsida</taxon>
        <taxon>eudicotyledons</taxon>
        <taxon>Gunneridae</taxon>
        <taxon>Pentapetalae</taxon>
        <taxon>rosids</taxon>
        <taxon>fabids</taxon>
        <taxon>Rosales</taxon>
        <taxon>Cannabaceae</taxon>
        <taxon>Parasponia</taxon>
    </lineage>
</organism>
<dbReference type="PANTHER" id="PTHR31080">
    <property type="entry name" value="PECTINESTERASE INHIBITOR-LIKE"/>
    <property type="match status" value="1"/>
</dbReference>
<reference evidence="6" key="1">
    <citation type="submission" date="2016-06" db="EMBL/GenBank/DDBJ databases">
        <title>Parallel loss of symbiosis genes in relatives of nitrogen-fixing non-legume Parasponia.</title>
        <authorList>
            <person name="Van Velzen R."/>
            <person name="Holmer R."/>
            <person name="Bu F."/>
            <person name="Rutten L."/>
            <person name="Van Zeijl A."/>
            <person name="Liu W."/>
            <person name="Santuari L."/>
            <person name="Cao Q."/>
            <person name="Sharma T."/>
            <person name="Shen D."/>
            <person name="Roswanjaya Y."/>
            <person name="Wardhani T."/>
            <person name="Kalhor M.S."/>
            <person name="Jansen J."/>
            <person name="Van den Hoogen J."/>
            <person name="Gungor B."/>
            <person name="Hartog M."/>
            <person name="Hontelez J."/>
            <person name="Verver J."/>
            <person name="Yang W.-C."/>
            <person name="Schijlen E."/>
            <person name="Repin R."/>
            <person name="Schilthuizen M."/>
            <person name="Schranz E."/>
            <person name="Heidstra R."/>
            <person name="Miyata K."/>
            <person name="Fedorova E."/>
            <person name="Kohlen W."/>
            <person name="Bisseling T."/>
            <person name="Smit S."/>
            <person name="Geurts R."/>
        </authorList>
    </citation>
    <scope>NUCLEOTIDE SEQUENCE [LARGE SCALE GENOMIC DNA]</scope>
    <source>
        <strain evidence="6">cv. WU1-14</strain>
    </source>
</reference>
<dbReference type="NCBIfam" id="TIGR01614">
    <property type="entry name" value="PME_inhib"/>
    <property type="match status" value="1"/>
</dbReference>
<gene>
    <name evidence="5" type="ORF">PanWU01x14_131300</name>
</gene>
<accession>A0A2P5CR52</accession>
<evidence type="ECO:0000256" key="1">
    <source>
        <dbReference type="ARBA" id="ARBA00022729"/>
    </source>
</evidence>
<dbReference type="SMART" id="SM00856">
    <property type="entry name" value="PMEI"/>
    <property type="match status" value="1"/>
</dbReference>
<evidence type="ECO:0000256" key="2">
    <source>
        <dbReference type="ARBA" id="ARBA00038471"/>
    </source>
</evidence>
<dbReference type="Pfam" id="PF04043">
    <property type="entry name" value="PMEI"/>
    <property type="match status" value="1"/>
</dbReference>
<protein>
    <submittedName>
        <fullName evidence="5">Pectinesterase inhibitor domain containing protein</fullName>
    </submittedName>
</protein>
<feature type="signal peptide" evidence="3">
    <location>
        <begin position="1"/>
        <end position="25"/>
    </location>
</feature>
<name>A0A2P5CR52_PARAD</name>
<evidence type="ECO:0000313" key="6">
    <source>
        <dbReference type="Proteomes" id="UP000237105"/>
    </source>
</evidence>
<dbReference type="AlphaFoldDB" id="A0A2P5CR52"/>
<keyword evidence="6" id="KW-1185">Reference proteome</keyword>
<dbReference type="STRING" id="3476.A0A2P5CR52"/>
<evidence type="ECO:0000256" key="3">
    <source>
        <dbReference type="SAM" id="SignalP"/>
    </source>
</evidence>
<feature type="chain" id="PRO_5015185786" evidence="3">
    <location>
        <begin position="26"/>
        <end position="174"/>
    </location>
</feature>
<dbReference type="Gene3D" id="1.20.140.40">
    <property type="entry name" value="Invertase/pectin methylesterase inhibitor family protein"/>
    <property type="match status" value="1"/>
</dbReference>
<dbReference type="InterPro" id="IPR035513">
    <property type="entry name" value="Invertase/methylesterase_inhib"/>
</dbReference>
<comment type="similarity">
    <text evidence="2">Belongs to the PMEI family.</text>
</comment>
<evidence type="ECO:0000259" key="4">
    <source>
        <dbReference type="SMART" id="SM00856"/>
    </source>
</evidence>
<dbReference type="InterPro" id="IPR051955">
    <property type="entry name" value="PME_Inhibitor"/>
</dbReference>